<protein>
    <submittedName>
        <fullName evidence="2">Uncharacterized protein</fullName>
    </submittedName>
</protein>
<keyword evidence="3" id="KW-1185">Reference proteome</keyword>
<dbReference type="Proteomes" id="UP001224890">
    <property type="component" value="Unassembled WGS sequence"/>
</dbReference>
<organism evidence="2 3">
    <name type="scientific">Colletotrichum godetiae</name>
    <dbReference type="NCBI Taxonomy" id="1209918"/>
    <lineage>
        <taxon>Eukaryota</taxon>
        <taxon>Fungi</taxon>
        <taxon>Dikarya</taxon>
        <taxon>Ascomycota</taxon>
        <taxon>Pezizomycotina</taxon>
        <taxon>Sordariomycetes</taxon>
        <taxon>Hypocreomycetidae</taxon>
        <taxon>Glomerellales</taxon>
        <taxon>Glomerellaceae</taxon>
        <taxon>Colletotrichum</taxon>
        <taxon>Colletotrichum acutatum species complex</taxon>
    </lineage>
</organism>
<reference evidence="2" key="1">
    <citation type="submission" date="2021-06" db="EMBL/GenBank/DDBJ databases">
        <title>Comparative genomics, transcriptomics and evolutionary studies reveal genomic signatures of adaptation to plant cell wall in hemibiotrophic fungi.</title>
        <authorList>
            <consortium name="DOE Joint Genome Institute"/>
            <person name="Baroncelli R."/>
            <person name="Diaz J.F."/>
            <person name="Benocci T."/>
            <person name="Peng M."/>
            <person name="Battaglia E."/>
            <person name="Haridas S."/>
            <person name="Andreopoulos W."/>
            <person name="Labutti K."/>
            <person name="Pangilinan J."/>
            <person name="Floch G.L."/>
            <person name="Makela M.R."/>
            <person name="Henrissat B."/>
            <person name="Grigoriev I.V."/>
            <person name="Crouch J.A."/>
            <person name="De Vries R.P."/>
            <person name="Sukno S.A."/>
            <person name="Thon M.R."/>
        </authorList>
    </citation>
    <scope>NUCLEOTIDE SEQUENCE</scope>
    <source>
        <strain evidence="2">CBS 193.32</strain>
    </source>
</reference>
<dbReference type="EMBL" id="JAHMHR010000044">
    <property type="protein sequence ID" value="KAK1671753.1"/>
    <property type="molecule type" value="Genomic_DNA"/>
</dbReference>
<comment type="caution">
    <text evidence="2">The sequence shown here is derived from an EMBL/GenBank/DDBJ whole genome shotgun (WGS) entry which is preliminary data.</text>
</comment>
<name>A0AAJ0ERW9_9PEZI</name>
<proteinExistence type="predicted"/>
<evidence type="ECO:0000313" key="3">
    <source>
        <dbReference type="Proteomes" id="UP001224890"/>
    </source>
</evidence>
<gene>
    <name evidence="2" type="ORF">BDP55DRAFT_287149</name>
</gene>
<dbReference type="AlphaFoldDB" id="A0AAJ0ERW9"/>
<evidence type="ECO:0000313" key="2">
    <source>
        <dbReference type="EMBL" id="KAK1671753.1"/>
    </source>
</evidence>
<dbReference type="GeneID" id="85451049"/>
<accession>A0AAJ0ERW9</accession>
<evidence type="ECO:0000256" key="1">
    <source>
        <dbReference type="SAM" id="MobiDB-lite"/>
    </source>
</evidence>
<feature type="region of interest" description="Disordered" evidence="1">
    <location>
        <begin position="254"/>
        <end position="282"/>
    </location>
</feature>
<sequence length="282" mass="32064">MSTPIAEPCSVSEEAATAISKYISQLDDNLRRQFENELNRVLKSYQGFRQRCQQNLLSGLPLKHALEDKSGVMAQIRREFPCYITNFTYDNIADISFTAYEYAVVKPEPYTMPIELLTIGLPPPLDPSSEDLLPSLHLNTVRRNGGKANQTMSASTVGKNRPESFVFLYTLDGARSYWILTCPRKDCQNREFSRNPITSGDAKAHFKQCKVPFINEEKIVRKYGTKVIPHRRDSRDMPISRQWIARHNRNIGRGVLCTNQEDKQGGRGASSVTTEDELRESD</sequence>
<dbReference type="RefSeq" id="XP_060425756.1">
    <property type="nucleotide sequence ID" value="XM_060566523.1"/>
</dbReference>